<comment type="similarity">
    <text evidence="2">Belongs to the CorA metal ion transporter (MIT) (TC 1.A.35) family.</text>
</comment>
<protein>
    <submittedName>
        <fullName evidence="9">Cobalt/magnesium transport protein CorA</fullName>
    </submittedName>
</protein>
<evidence type="ECO:0000256" key="1">
    <source>
        <dbReference type="ARBA" id="ARBA00004651"/>
    </source>
</evidence>
<comment type="caution">
    <text evidence="9">The sequence shown here is derived from an EMBL/GenBank/DDBJ whole genome shotgun (WGS) entry which is preliminary data.</text>
</comment>
<organism evidence="9">
    <name type="scientific">bioreactor metagenome</name>
    <dbReference type="NCBI Taxonomy" id="1076179"/>
    <lineage>
        <taxon>unclassified sequences</taxon>
        <taxon>metagenomes</taxon>
        <taxon>ecological metagenomes</taxon>
    </lineage>
</organism>
<proteinExistence type="inferred from homology"/>
<dbReference type="AlphaFoldDB" id="A0A645J164"/>
<evidence type="ECO:0000256" key="5">
    <source>
        <dbReference type="ARBA" id="ARBA00022692"/>
    </source>
</evidence>
<dbReference type="InterPro" id="IPR045861">
    <property type="entry name" value="CorA_cytoplasmic_dom"/>
</dbReference>
<evidence type="ECO:0000256" key="4">
    <source>
        <dbReference type="ARBA" id="ARBA00022475"/>
    </source>
</evidence>
<dbReference type="PANTHER" id="PTHR46494:SF1">
    <property type="entry name" value="CORA FAMILY METAL ION TRANSPORTER (EUROFUNG)"/>
    <property type="match status" value="1"/>
</dbReference>
<evidence type="ECO:0000256" key="2">
    <source>
        <dbReference type="ARBA" id="ARBA00009765"/>
    </source>
</evidence>
<keyword evidence="5 8" id="KW-0812">Transmembrane</keyword>
<gene>
    <name evidence="9" type="primary">corA_53</name>
    <name evidence="9" type="ORF">SDC9_204138</name>
</gene>
<name>A0A645J164_9ZZZZ</name>
<evidence type="ECO:0000256" key="8">
    <source>
        <dbReference type="SAM" id="Phobius"/>
    </source>
</evidence>
<feature type="transmembrane region" description="Helical" evidence="8">
    <location>
        <begin position="70"/>
        <end position="88"/>
    </location>
</feature>
<keyword evidence="6 8" id="KW-1133">Transmembrane helix</keyword>
<dbReference type="GO" id="GO:0000287">
    <property type="term" value="F:magnesium ion binding"/>
    <property type="evidence" value="ECO:0007669"/>
    <property type="project" value="TreeGrafter"/>
</dbReference>
<dbReference type="GO" id="GO:0005886">
    <property type="term" value="C:plasma membrane"/>
    <property type="evidence" value="ECO:0007669"/>
    <property type="project" value="UniProtKB-SubCell"/>
</dbReference>
<evidence type="ECO:0000256" key="6">
    <source>
        <dbReference type="ARBA" id="ARBA00022989"/>
    </source>
</evidence>
<evidence type="ECO:0000256" key="7">
    <source>
        <dbReference type="ARBA" id="ARBA00023136"/>
    </source>
</evidence>
<sequence>MREVVTAVMRFRDERSTPLSKELDGYFNDLYDHVVRAAEWTESLRDLISSVFETNLSLQDARLNEIMKKLAAWAAIIAVPTAVTGWFGQNIPYPGFSEAFGLFQSVLLILVGSVGLYFVFRRFDWI</sequence>
<dbReference type="EMBL" id="VSSQ01126783">
    <property type="protein sequence ID" value="MPN56449.1"/>
    <property type="molecule type" value="Genomic_DNA"/>
</dbReference>
<keyword evidence="4" id="KW-1003">Cell membrane</keyword>
<dbReference type="Pfam" id="PF01544">
    <property type="entry name" value="CorA"/>
    <property type="match status" value="1"/>
</dbReference>
<dbReference type="SUPFAM" id="SSF143865">
    <property type="entry name" value="CorA soluble domain-like"/>
    <property type="match status" value="1"/>
</dbReference>
<evidence type="ECO:0000256" key="3">
    <source>
        <dbReference type="ARBA" id="ARBA00022448"/>
    </source>
</evidence>
<accession>A0A645J164</accession>
<dbReference type="GO" id="GO:0050897">
    <property type="term" value="F:cobalt ion binding"/>
    <property type="evidence" value="ECO:0007669"/>
    <property type="project" value="TreeGrafter"/>
</dbReference>
<evidence type="ECO:0000313" key="9">
    <source>
        <dbReference type="EMBL" id="MPN56449.1"/>
    </source>
</evidence>
<keyword evidence="3" id="KW-0813">Transport</keyword>
<dbReference type="InterPro" id="IPR002523">
    <property type="entry name" value="MgTranspt_CorA/ZnTranspt_ZntB"/>
</dbReference>
<dbReference type="Gene3D" id="1.20.58.340">
    <property type="entry name" value="Magnesium transport protein CorA, transmembrane region"/>
    <property type="match status" value="2"/>
</dbReference>
<dbReference type="GO" id="GO:0015087">
    <property type="term" value="F:cobalt ion transmembrane transporter activity"/>
    <property type="evidence" value="ECO:0007669"/>
    <property type="project" value="TreeGrafter"/>
</dbReference>
<dbReference type="PANTHER" id="PTHR46494">
    <property type="entry name" value="CORA FAMILY METAL ION TRANSPORTER (EUROFUNG)"/>
    <property type="match status" value="1"/>
</dbReference>
<feature type="transmembrane region" description="Helical" evidence="8">
    <location>
        <begin position="100"/>
        <end position="120"/>
    </location>
</feature>
<reference evidence="9" key="1">
    <citation type="submission" date="2019-08" db="EMBL/GenBank/DDBJ databases">
        <authorList>
            <person name="Kucharzyk K."/>
            <person name="Murdoch R.W."/>
            <person name="Higgins S."/>
            <person name="Loffler F."/>
        </authorList>
    </citation>
    <scope>NUCLEOTIDE SEQUENCE</scope>
</reference>
<keyword evidence="7 8" id="KW-0472">Membrane</keyword>
<dbReference type="GO" id="GO:0015095">
    <property type="term" value="F:magnesium ion transmembrane transporter activity"/>
    <property type="evidence" value="ECO:0007669"/>
    <property type="project" value="TreeGrafter"/>
</dbReference>
<dbReference type="SUPFAM" id="SSF144083">
    <property type="entry name" value="Magnesium transport protein CorA, transmembrane region"/>
    <property type="match status" value="1"/>
</dbReference>
<dbReference type="InterPro" id="IPR045863">
    <property type="entry name" value="CorA_TM1_TM2"/>
</dbReference>
<comment type="subcellular location">
    <subcellularLocation>
        <location evidence="1">Cell membrane</location>
        <topology evidence="1">Multi-pass membrane protein</topology>
    </subcellularLocation>
</comment>